<comment type="pathway">
    <text evidence="1">Cofactor biosynthesis; molybdopterin biosynthesis.</text>
</comment>
<dbReference type="InterPro" id="IPR003448">
    <property type="entry name" value="Mopterin_biosynth_MoaE"/>
</dbReference>
<evidence type="ECO:0000256" key="2">
    <source>
        <dbReference type="ARBA" id="ARBA00005426"/>
    </source>
</evidence>
<name>A0ABT1NX32_9GAMM</name>
<evidence type="ECO:0000256" key="6">
    <source>
        <dbReference type="ARBA" id="ARBA00026066"/>
    </source>
</evidence>
<dbReference type="InterPro" id="IPR036563">
    <property type="entry name" value="MoaE_sf"/>
</dbReference>
<dbReference type="Pfam" id="PF02391">
    <property type="entry name" value="MoaE"/>
    <property type="match status" value="1"/>
</dbReference>
<dbReference type="EMBL" id="JACASI010000011">
    <property type="protein sequence ID" value="MCQ3828443.1"/>
    <property type="molecule type" value="Genomic_DNA"/>
</dbReference>
<gene>
    <name evidence="12" type="ORF">HXX02_03215</name>
</gene>
<evidence type="ECO:0000256" key="3">
    <source>
        <dbReference type="ARBA" id="ARBA00011950"/>
    </source>
</evidence>
<evidence type="ECO:0000256" key="10">
    <source>
        <dbReference type="ARBA" id="ARBA00032474"/>
    </source>
</evidence>
<dbReference type="Gene3D" id="3.90.1170.40">
    <property type="entry name" value="Molybdopterin biosynthesis MoaE subunit"/>
    <property type="match status" value="1"/>
</dbReference>
<evidence type="ECO:0000256" key="4">
    <source>
        <dbReference type="ARBA" id="ARBA00013858"/>
    </source>
</evidence>
<comment type="catalytic activity">
    <reaction evidence="11">
        <text>2 [molybdopterin-synthase sulfur-carrier protein]-C-terminal-Gly-aminoethanethioate + cyclic pyranopterin phosphate + H2O = molybdopterin + 2 [molybdopterin-synthase sulfur-carrier protein]-C-terminal Gly-Gly + 2 H(+)</text>
        <dbReference type="Rhea" id="RHEA:26333"/>
        <dbReference type="Rhea" id="RHEA-COMP:12202"/>
        <dbReference type="Rhea" id="RHEA-COMP:19907"/>
        <dbReference type="ChEBI" id="CHEBI:15377"/>
        <dbReference type="ChEBI" id="CHEBI:15378"/>
        <dbReference type="ChEBI" id="CHEBI:58698"/>
        <dbReference type="ChEBI" id="CHEBI:59648"/>
        <dbReference type="ChEBI" id="CHEBI:90778"/>
        <dbReference type="ChEBI" id="CHEBI:232372"/>
        <dbReference type="EC" id="2.8.1.12"/>
    </reaction>
</comment>
<evidence type="ECO:0000256" key="8">
    <source>
        <dbReference type="ARBA" id="ARBA00030407"/>
    </source>
</evidence>
<evidence type="ECO:0000256" key="1">
    <source>
        <dbReference type="ARBA" id="ARBA00005046"/>
    </source>
</evidence>
<evidence type="ECO:0000313" key="13">
    <source>
        <dbReference type="Proteomes" id="UP001205566"/>
    </source>
</evidence>
<dbReference type="Proteomes" id="UP001205566">
    <property type="component" value="Unassembled WGS sequence"/>
</dbReference>
<dbReference type="CDD" id="cd00756">
    <property type="entry name" value="MoaE"/>
    <property type="match status" value="1"/>
</dbReference>
<organism evidence="12 13">
    <name type="scientific">Microbulbifer elongatus</name>
    <dbReference type="NCBI Taxonomy" id="86173"/>
    <lineage>
        <taxon>Bacteria</taxon>
        <taxon>Pseudomonadati</taxon>
        <taxon>Pseudomonadota</taxon>
        <taxon>Gammaproteobacteria</taxon>
        <taxon>Cellvibrionales</taxon>
        <taxon>Microbulbiferaceae</taxon>
        <taxon>Microbulbifer</taxon>
    </lineage>
</organism>
<accession>A0ABT1NX32</accession>
<proteinExistence type="inferred from homology"/>
<dbReference type="EC" id="2.8.1.12" evidence="3"/>
<sequence>MSISVQAEGFDPGAEYNLLRSENYSDGATAMFVGTVRDFSPADTAALEPVEQKTVAVLELEHYPGMAESALTDIARRAAERWPLGRVRIVHRYGPLAAGEEIVFVGTTSAHRQASLDACAFIMDFLKSRAPFWKKEIAAGAEDGSWVEARASDQDALKKW</sequence>
<evidence type="ECO:0000256" key="7">
    <source>
        <dbReference type="ARBA" id="ARBA00029745"/>
    </source>
</evidence>
<keyword evidence="5" id="KW-0501">Molybdenum cofactor biosynthesis</keyword>
<evidence type="ECO:0000256" key="9">
    <source>
        <dbReference type="ARBA" id="ARBA00030781"/>
    </source>
</evidence>
<dbReference type="PANTHER" id="PTHR23404">
    <property type="entry name" value="MOLYBDOPTERIN SYNTHASE RELATED"/>
    <property type="match status" value="1"/>
</dbReference>
<comment type="subunit">
    <text evidence="6">Heterotetramer of 2 MoaD subunits and 2 MoaE subunits. Also stable as homodimer. The enzyme changes between these two forms during catalysis.</text>
</comment>
<keyword evidence="13" id="KW-1185">Reference proteome</keyword>
<dbReference type="SUPFAM" id="SSF54690">
    <property type="entry name" value="Molybdopterin synthase subunit MoaE"/>
    <property type="match status" value="1"/>
</dbReference>
<comment type="caution">
    <text evidence="12">The sequence shown here is derived from an EMBL/GenBank/DDBJ whole genome shotgun (WGS) entry which is preliminary data.</text>
</comment>
<evidence type="ECO:0000256" key="5">
    <source>
        <dbReference type="ARBA" id="ARBA00023150"/>
    </source>
</evidence>
<evidence type="ECO:0000256" key="11">
    <source>
        <dbReference type="ARBA" id="ARBA00049878"/>
    </source>
</evidence>
<protein>
    <recommendedName>
        <fullName evidence="4">Molybdopterin synthase catalytic subunit</fullName>
        <ecNumber evidence="3">2.8.1.12</ecNumber>
    </recommendedName>
    <alternativeName>
        <fullName evidence="9">MPT synthase subunit 2</fullName>
    </alternativeName>
    <alternativeName>
        <fullName evidence="7">Molybdenum cofactor biosynthesis protein E</fullName>
    </alternativeName>
    <alternativeName>
        <fullName evidence="8">Molybdopterin-converting factor large subunit</fullName>
    </alternativeName>
    <alternativeName>
        <fullName evidence="10">Molybdopterin-converting factor subunit 2</fullName>
    </alternativeName>
</protein>
<reference evidence="12" key="1">
    <citation type="thesis" date="2020" institute="Technische Universitat Dresden" country="Dresden, Germany">
        <title>The Agarolytic System of Microbulbifer elongatus PORT2, Isolated from Batu Karas, Pangandaran West Java Indonesia.</title>
        <authorList>
            <person name="Anggraeni S.R."/>
        </authorList>
    </citation>
    <scope>NUCLEOTIDE SEQUENCE</scope>
    <source>
        <strain evidence="12">PORT2</strain>
    </source>
</reference>
<evidence type="ECO:0000313" key="12">
    <source>
        <dbReference type="EMBL" id="MCQ3828443.1"/>
    </source>
</evidence>
<comment type="similarity">
    <text evidence="2">Belongs to the MoaE family.</text>
</comment>